<dbReference type="GO" id="GO:0016887">
    <property type="term" value="F:ATP hydrolysis activity"/>
    <property type="evidence" value="ECO:0007669"/>
    <property type="project" value="InterPro"/>
</dbReference>
<feature type="region of interest" description="Disordered" evidence="8">
    <location>
        <begin position="459"/>
        <end position="494"/>
    </location>
</feature>
<reference evidence="10" key="1">
    <citation type="submission" date="2021-03" db="EMBL/GenBank/DDBJ databases">
        <title>Alkalibacter marinus sp. nov., isolated from tidal flat sediment.</title>
        <authorList>
            <person name="Namirimu T."/>
            <person name="Yang J.-A."/>
            <person name="Yang S.-H."/>
            <person name="Kim Y.-J."/>
            <person name="Kwon K.K."/>
        </authorList>
    </citation>
    <scope>NUCLEOTIDE SEQUENCE</scope>
    <source>
        <strain evidence="10">ES005</strain>
    </source>
</reference>
<dbReference type="Gene3D" id="3.30.70.1620">
    <property type="match status" value="1"/>
</dbReference>
<dbReference type="InterPro" id="IPR036277">
    <property type="entry name" value="SMC_hinge_sf"/>
</dbReference>
<dbReference type="InterPro" id="IPR024704">
    <property type="entry name" value="SMC"/>
</dbReference>
<comment type="subcellular location">
    <subcellularLocation>
        <location evidence="1 7">Cytoplasm</location>
    </subcellularLocation>
</comment>
<dbReference type="GO" id="GO:0006260">
    <property type="term" value="P:DNA replication"/>
    <property type="evidence" value="ECO:0007669"/>
    <property type="project" value="UniProtKB-UniRule"/>
</dbReference>
<accession>A0A974XFC6</accession>
<feature type="coiled-coil region" evidence="7">
    <location>
        <begin position="675"/>
        <end position="910"/>
    </location>
</feature>
<dbReference type="EMBL" id="CP071444">
    <property type="protein sequence ID" value="QSX08726.1"/>
    <property type="molecule type" value="Genomic_DNA"/>
</dbReference>
<evidence type="ECO:0000313" key="11">
    <source>
        <dbReference type="Proteomes" id="UP000663499"/>
    </source>
</evidence>
<dbReference type="InterPro" id="IPR003395">
    <property type="entry name" value="RecF/RecN/SMC_N"/>
</dbReference>
<evidence type="ECO:0000256" key="2">
    <source>
        <dbReference type="ARBA" id="ARBA00022490"/>
    </source>
</evidence>
<dbReference type="GO" id="GO:0007059">
    <property type="term" value="P:chromosome segregation"/>
    <property type="evidence" value="ECO:0007669"/>
    <property type="project" value="UniProtKB-UniRule"/>
</dbReference>
<feature type="domain" description="SMC hinge" evidence="9">
    <location>
        <begin position="524"/>
        <end position="641"/>
    </location>
</feature>
<comment type="subunit">
    <text evidence="7">Homodimer.</text>
</comment>
<dbReference type="Proteomes" id="UP000663499">
    <property type="component" value="Chromosome"/>
</dbReference>
<feature type="compositionally biased region" description="Low complexity" evidence="8">
    <location>
        <begin position="473"/>
        <end position="488"/>
    </location>
</feature>
<dbReference type="NCBIfam" id="TIGR02168">
    <property type="entry name" value="SMC_prok_B"/>
    <property type="match status" value="1"/>
</dbReference>
<feature type="coiled-coil region" evidence="7">
    <location>
        <begin position="227"/>
        <end position="352"/>
    </location>
</feature>
<comment type="similarity">
    <text evidence="7">Belongs to the SMC family.</text>
</comment>
<comment type="domain">
    <text evidence="7">Contains large globular domains required for ATP hydrolysis at each terminus and a third globular domain forming a flexible hinge near the middle of the molecule. These domains are separated by coiled-coil structures.</text>
</comment>
<dbReference type="AlphaFoldDB" id="A0A974XFC6"/>
<dbReference type="SUPFAM" id="SSF75553">
    <property type="entry name" value="Smc hinge domain"/>
    <property type="match status" value="1"/>
</dbReference>
<sequence length="1183" mass="137385">MYLKRIEIYGFKSFADRIELDFDRGITAVVGPNGSGKSNIADAIKWVLGEQKIKSLRGSKMEDVIFAGTIARKPLGYAEVTLVLDNSQGVLALEYDEISVTRRLYRSGESEYLINKTPCRLKDIQELFADTGLGKEGYSIIGQGKIDSIVSSNPQDIRHLFDEAAGIVKFKNRKQESERKLERTVDNIHRVTDIVTELEKQLGPLKRQRKKAQIYLEHAEELKKIQLNVFVNRTEQLDAQLNDLTQQHRESQIQLEEKKRQTEEADNTYQALRRETGILEAEIDEINETMLDLSQRTERFNTEIQVSRTNMKNAADRIRQYEEEKAESQKKIQELTSLLEQNSNEKEEHKKKWDQIRLLVEESLTEKETLEEAIRIKRMENRSREWEMQKMQETLQKLDQETALAKSNVEYAGDRIETLKDEYQSMESEVEVLVQRKEKALQQKKEWEEVLRLKETELEEQRNQQKERREQRSQLSSRRSLLNNNLASEKSKLHMLEEDQDAKGYYRSVKNLLSHKQRDPKGMEGMRDIAGNLLKVDPEYAIAIETAMGGSFQHIVVDNDRMAQKCIGLLNEKKWGRATFLPLNAVKGKREVLPSNMTSKSGVLGLAIDLISFDSEYEGIFSQILGKTLIVDDLETGLEWSRKNNYRGKIVTRKGEVFHPGGAIVGGTFNKNNLLLQRNNRIESLKQNILEMTEEWKQVEQQLDLADREIQDLEVEIKDRQAKVHNVMTELRLIDQGLESLDKDQASIRQRMEKHEKSMEDNQDKIRSLQEKIREMDGTRKKIQEDLQHQPVQDESEQDDDMENQLRDCTERLNSRRIEAARLETQYRGMEQQEMNEKMRLEEAREQNHRKDQQILELKEMIQQGEEGILNKSDFMNDAESQIARFKEDLAEKQKKRKEKNQRFDYLESQLKGYNHEQMLLNETIGKLDVKINANELEKEHLSENIFEDYQMTYLMAKEYRYPVENMELEMKNAKALKDKIKGLGNINLAAIDQYKEVHDRHAFLTEQREDLLKAREELKTMIKDISKDIQVQFVEQFTLIQAQFNQTFKRLFNGGNAGLLIVDDEDILDTGIEIVAQPPGKKLKNITLLSGGEKSLTAIALLFAIIRIKPAPFCVLDEIDAALDDSNVDRFAHFLAQLNKENQFITITHRKGTMETADRLYGVTMGRDGVSKMLSVQLSDIV</sequence>
<dbReference type="GO" id="GO:0005737">
    <property type="term" value="C:cytoplasm"/>
    <property type="evidence" value="ECO:0007669"/>
    <property type="project" value="UniProtKB-SubCell"/>
</dbReference>
<dbReference type="FunFam" id="3.40.50.300:FF:000984">
    <property type="entry name" value="Chromosome partition protein Smc"/>
    <property type="match status" value="1"/>
</dbReference>
<dbReference type="CDD" id="cd03278">
    <property type="entry name" value="ABC_SMC_barmotin"/>
    <property type="match status" value="2"/>
</dbReference>
<dbReference type="HAMAP" id="MF_01894">
    <property type="entry name" value="Smc_prok"/>
    <property type="match status" value="1"/>
</dbReference>
<name>A0A974XFC6_9FIRM</name>
<dbReference type="Gene3D" id="1.20.1060.20">
    <property type="match status" value="1"/>
</dbReference>
<dbReference type="Pfam" id="PF02463">
    <property type="entry name" value="SMC_N"/>
    <property type="match status" value="1"/>
</dbReference>
<dbReference type="FunFam" id="3.40.50.300:FF:000901">
    <property type="entry name" value="Chromosome partition protein Smc"/>
    <property type="match status" value="1"/>
</dbReference>
<dbReference type="SUPFAM" id="SSF52540">
    <property type="entry name" value="P-loop containing nucleoside triphosphate hydrolases"/>
    <property type="match status" value="1"/>
</dbReference>
<evidence type="ECO:0000256" key="5">
    <source>
        <dbReference type="ARBA" id="ARBA00023054"/>
    </source>
</evidence>
<keyword evidence="11" id="KW-1185">Reference proteome</keyword>
<keyword evidence="4 7" id="KW-0067">ATP-binding</keyword>
<keyword evidence="5 7" id="KW-0175">Coiled coil</keyword>
<dbReference type="RefSeq" id="WP_207300067.1">
    <property type="nucleotide sequence ID" value="NZ_CP071444.1"/>
</dbReference>
<keyword evidence="6 7" id="KW-0238">DNA-binding</keyword>
<dbReference type="Pfam" id="PF06470">
    <property type="entry name" value="SMC_hinge"/>
    <property type="match status" value="1"/>
</dbReference>
<evidence type="ECO:0000256" key="4">
    <source>
        <dbReference type="ARBA" id="ARBA00022840"/>
    </source>
</evidence>
<dbReference type="GO" id="GO:0007062">
    <property type="term" value="P:sister chromatid cohesion"/>
    <property type="evidence" value="ECO:0007669"/>
    <property type="project" value="InterPro"/>
</dbReference>
<keyword evidence="3 7" id="KW-0547">Nucleotide-binding</keyword>
<dbReference type="GO" id="GO:0030261">
    <property type="term" value="P:chromosome condensation"/>
    <property type="evidence" value="ECO:0007669"/>
    <property type="project" value="InterPro"/>
</dbReference>
<evidence type="ECO:0000259" key="9">
    <source>
        <dbReference type="SMART" id="SM00968"/>
    </source>
</evidence>
<keyword evidence="2 7" id="KW-0963">Cytoplasm</keyword>
<comment type="function">
    <text evidence="7">Required for chromosome condensation and partitioning.</text>
</comment>
<feature type="binding site" evidence="7">
    <location>
        <begin position="32"/>
        <end position="39"/>
    </location>
    <ligand>
        <name>ATP</name>
        <dbReference type="ChEBI" id="CHEBI:30616"/>
    </ligand>
</feature>
<dbReference type="InterPro" id="IPR011890">
    <property type="entry name" value="SMC_prok"/>
</dbReference>
<proteinExistence type="inferred from homology"/>
<evidence type="ECO:0000313" key="10">
    <source>
        <dbReference type="EMBL" id="QSX08726.1"/>
    </source>
</evidence>
<evidence type="ECO:0000256" key="7">
    <source>
        <dbReference type="HAMAP-Rule" id="MF_01894"/>
    </source>
</evidence>
<evidence type="ECO:0000256" key="8">
    <source>
        <dbReference type="SAM" id="MobiDB-lite"/>
    </source>
</evidence>
<dbReference type="InterPro" id="IPR010935">
    <property type="entry name" value="SMC_hinge"/>
</dbReference>
<dbReference type="KEGG" id="alka:J0B03_01135"/>
<dbReference type="Gene3D" id="3.40.50.300">
    <property type="entry name" value="P-loop containing nucleotide triphosphate hydrolases"/>
    <property type="match status" value="2"/>
</dbReference>
<dbReference type="PIRSF" id="PIRSF005719">
    <property type="entry name" value="SMC"/>
    <property type="match status" value="1"/>
</dbReference>
<dbReference type="InterPro" id="IPR027417">
    <property type="entry name" value="P-loop_NTPase"/>
</dbReference>
<protein>
    <recommendedName>
        <fullName evidence="7">Chromosome partition protein Smc</fullName>
    </recommendedName>
</protein>
<gene>
    <name evidence="7 10" type="primary">smc</name>
    <name evidence="10" type="ORF">J0B03_01135</name>
</gene>
<evidence type="ECO:0000256" key="6">
    <source>
        <dbReference type="ARBA" id="ARBA00023125"/>
    </source>
</evidence>
<dbReference type="GO" id="GO:0003677">
    <property type="term" value="F:DNA binding"/>
    <property type="evidence" value="ECO:0007669"/>
    <property type="project" value="UniProtKB-UniRule"/>
</dbReference>
<evidence type="ECO:0000256" key="1">
    <source>
        <dbReference type="ARBA" id="ARBA00004496"/>
    </source>
</evidence>
<organism evidence="10 11">
    <name type="scientific">Alkalibacter rhizosphaerae</name>
    <dbReference type="NCBI Taxonomy" id="2815577"/>
    <lineage>
        <taxon>Bacteria</taxon>
        <taxon>Bacillati</taxon>
        <taxon>Bacillota</taxon>
        <taxon>Clostridia</taxon>
        <taxon>Eubacteriales</taxon>
        <taxon>Eubacteriaceae</taxon>
        <taxon>Alkalibacter</taxon>
    </lineage>
</organism>
<evidence type="ECO:0000256" key="3">
    <source>
        <dbReference type="ARBA" id="ARBA00022741"/>
    </source>
</evidence>
<feature type="compositionally biased region" description="Basic and acidic residues" evidence="8">
    <location>
        <begin position="459"/>
        <end position="472"/>
    </location>
</feature>
<dbReference type="SMART" id="SM00968">
    <property type="entry name" value="SMC_hinge"/>
    <property type="match status" value="1"/>
</dbReference>
<dbReference type="PANTHER" id="PTHR43977">
    <property type="entry name" value="STRUCTURAL MAINTENANCE OF CHROMOSOMES PROTEIN 3"/>
    <property type="match status" value="1"/>
</dbReference>
<feature type="coiled-coil region" evidence="7">
    <location>
        <begin position="964"/>
        <end position="1029"/>
    </location>
</feature>
<dbReference type="GO" id="GO:0005524">
    <property type="term" value="F:ATP binding"/>
    <property type="evidence" value="ECO:0007669"/>
    <property type="project" value="UniProtKB-UniRule"/>
</dbReference>
<dbReference type="GO" id="GO:0005694">
    <property type="term" value="C:chromosome"/>
    <property type="evidence" value="ECO:0007669"/>
    <property type="project" value="InterPro"/>
</dbReference>